<dbReference type="PROSITE" id="PS50110">
    <property type="entry name" value="RESPONSE_REGULATORY"/>
    <property type="match status" value="1"/>
</dbReference>
<evidence type="ECO:0000313" key="3">
    <source>
        <dbReference type="EMBL" id="MDP9840634.1"/>
    </source>
</evidence>
<feature type="domain" description="Response regulatory" evidence="2">
    <location>
        <begin position="10"/>
        <end position="121"/>
    </location>
</feature>
<accession>A0ABT9Q3H6</accession>
<dbReference type="RefSeq" id="WP_306840134.1">
    <property type="nucleotide sequence ID" value="NZ_JAUSRF010000032.1"/>
</dbReference>
<evidence type="ECO:0000256" key="1">
    <source>
        <dbReference type="PROSITE-ProRule" id="PRU00169"/>
    </source>
</evidence>
<dbReference type="SUPFAM" id="SSF52172">
    <property type="entry name" value="CheY-like"/>
    <property type="match status" value="1"/>
</dbReference>
<sequence>MPSTSLAGTSLLIVEDEYLIASNLMTSLEAAGARVFGPVSSVDQALEIIRGSALINGAILDINLQNEMAYPVAELSQTRQIPFVFVTGYECSSMPKEFSDMPCLTKPVDERELIALLVPLLPQNA</sequence>
<protein>
    <submittedName>
        <fullName evidence="3">CheY-like chemotaxis protein</fullName>
    </submittedName>
</protein>
<evidence type="ECO:0000259" key="2">
    <source>
        <dbReference type="PROSITE" id="PS50110"/>
    </source>
</evidence>
<dbReference type="Proteomes" id="UP001241472">
    <property type="component" value="Unassembled WGS sequence"/>
</dbReference>
<dbReference type="InterPro" id="IPR011006">
    <property type="entry name" value="CheY-like_superfamily"/>
</dbReference>
<dbReference type="Pfam" id="PF00072">
    <property type="entry name" value="Response_reg"/>
    <property type="match status" value="1"/>
</dbReference>
<dbReference type="InterPro" id="IPR001789">
    <property type="entry name" value="Sig_transdc_resp-reg_receiver"/>
</dbReference>
<organism evidence="3 4">
    <name type="scientific">Neorhizobium huautlense</name>
    <dbReference type="NCBI Taxonomy" id="67774"/>
    <lineage>
        <taxon>Bacteria</taxon>
        <taxon>Pseudomonadati</taxon>
        <taxon>Pseudomonadota</taxon>
        <taxon>Alphaproteobacteria</taxon>
        <taxon>Hyphomicrobiales</taxon>
        <taxon>Rhizobiaceae</taxon>
        <taxon>Rhizobium/Agrobacterium group</taxon>
        <taxon>Neorhizobium</taxon>
    </lineage>
</organism>
<keyword evidence="4" id="KW-1185">Reference proteome</keyword>
<reference evidence="3 4" key="1">
    <citation type="submission" date="2023-07" db="EMBL/GenBank/DDBJ databases">
        <title>Sorghum-associated microbial communities from plants grown in Nebraska, USA.</title>
        <authorList>
            <person name="Schachtman D."/>
        </authorList>
    </citation>
    <scope>NUCLEOTIDE SEQUENCE [LARGE SCALE GENOMIC DNA]</scope>
    <source>
        <strain evidence="3 4">DS1307</strain>
    </source>
</reference>
<proteinExistence type="predicted"/>
<feature type="modified residue" description="4-aspartylphosphate" evidence="1">
    <location>
        <position position="61"/>
    </location>
</feature>
<evidence type="ECO:0000313" key="4">
    <source>
        <dbReference type="Proteomes" id="UP001241472"/>
    </source>
</evidence>
<gene>
    <name evidence="3" type="ORF">J2T09_005422</name>
</gene>
<dbReference type="EMBL" id="JAUSRF010000032">
    <property type="protein sequence ID" value="MDP9840634.1"/>
    <property type="molecule type" value="Genomic_DNA"/>
</dbReference>
<keyword evidence="1" id="KW-0597">Phosphoprotein</keyword>
<comment type="caution">
    <text evidence="3">The sequence shown here is derived from an EMBL/GenBank/DDBJ whole genome shotgun (WGS) entry which is preliminary data.</text>
</comment>
<dbReference type="Gene3D" id="3.40.50.2300">
    <property type="match status" value="1"/>
</dbReference>
<name>A0ABT9Q3H6_9HYPH</name>